<dbReference type="Proteomes" id="UP001165297">
    <property type="component" value="Unassembled WGS sequence"/>
</dbReference>
<reference evidence="1" key="1">
    <citation type="submission" date="2021-10" db="EMBL/GenBank/DDBJ databases">
        <authorList>
            <person name="Dean J.D."/>
            <person name="Kim M.K."/>
            <person name="Newey C.N."/>
            <person name="Stoker T.S."/>
            <person name="Thompson D.W."/>
            <person name="Grose J.H."/>
        </authorList>
    </citation>
    <scope>NUCLEOTIDE SEQUENCE</scope>
    <source>
        <strain evidence="1">BT635</strain>
    </source>
</reference>
<comment type="caution">
    <text evidence="1">The sequence shown here is derived from an EMBL/GenBank/DDBJ whole genome shotgun (WGS) entry which is preliminary data.</text>
</comment>
<evidence type="ECO:0008006" key="3">
    <source>
        <dbReference type="Google" id="ProtNLM"/>
    </source>
</evidence>
<evidence type="ECO:0000313" key="1">
    <source>
        <dbReference type="EMBL" id="MCB2376963.1"/>
    </source>
</evidence>
<dbReference type="EMBL" id="JAJADQ010000002">
    <property type="protein sequence ID" value="MCB2376963.1"/>
    <property type="molecule type" value="Genomic_DNA"/>
</dbReference>
<accession>A0ABS8A992</accession>
<evidence type="ECO:0000313" key="2">
    <source>
        <dbReference type="Proteomes" id="UP001165297"/>
    </source>
</evidence>
<protein>
    <recommendedName>
        <fullName evidence="3">Baseplate protein J-like domain-containing protein</fullName>
    </recommendedName>
</protein>
<proteinExistence type="predicted"/>
<dbReference type="RefSeq" id="WP_226183355.1">
    <property type="nucleotide sequence ID" value="NZ_JAJADQ010000002.1"/>
</dbReference>
<keyword evidence="2" id="KW-1185">Reference proteome</keyword>
<organism evidence="1 2">
    <name type="scientific">Hymenobacter nitidus</name>
    <dbReference type="NCBI Taxonomy" id="2880929"/>
    <lineage>
        <taxon>Bacteria</taxon>
        <taxon>Pseudomonadati</taxon>
        <taxon>Bacteroidota</taxon>
        <taxon>Cytophagia</taxon>
        <taxon>Cytophagales</taxon>
        <taxon>Hymenobacteraceae</taxon>
        <taxon>Hymenobacter</taxon>
    </lineage>
</organism>
<sequence length="551" mass="59800">METFSAADVAAVYSSTVRPTARKLVADSWASSLALADRYNPREVHVNRVTGGFNSAVQVAASYCLRSYAERIDADSVSIIARRRGAVLTTALEQLRDELTDPFWATFVPEPTKAYGIGYSPRPVSMSFAEPGSVTILFRADLALLVESRKLNPPGGPVPQFPGGFNPLGPVSATLSANLPAGNPAPVALPVAEAAGDPTPVATHPQFLPGAFAGSLVNTVLNPVELEVPLQVQRVLGTVEVTLKARLRWTAHKPQKSVDILLDLRQAEVTVNPGAGDARALYEELLAPLEPLLASHLAPHADIPLTPTISLIGRNTGFIGVPELPQFEVRVFPVQRGSRQALCAAFDVVPGCQGIIEDVEHFIGASDYGVIHDEYVVERVIRHKWNQGGFDRSVGVARKVSLRVKRDGRDRDEDAWVYGRLLLDSLDEVALQPHADLRGDLLLLSGQARGVADRVVLTTDGTVLTPENADLGPPEAATWAVNLAASLTLPWEPDAELRDFRQRAHTDGLRHLARPFARFPFTYLMPDVEYVRTEAVLKRMFFLGQLPGVFA</sequence>
<gene>
    <name evidence="1" type="ORF">LGH70_05185</name>
</gene>
<name>A0ABS8A992_9BACT</name>